<dbReference type="STRING" id="981085.W9R642"/>
<dbReference type="eggNOG" id="KOG2027">
    <property type="taxonomic scope" value="Eukaryota"/>
</dbReference>
<evidence type="ECO:0000313" key="3">
    <source>
        <dbReference type="EMBL" id="EXB74491.1"/>
    </source>
</evidence>
<dbReference type="AlphaFoldDB" id="W9R642"/>
<feature type="compositionally biased region" description="Polar residues" evidence="2">
    <location>
        <begin position="187"/>
        <end position="200"/>
    </location>
</feature>
<evidence type="ECO:0000256" key="2">
    <source>
        <dbReference type="SAM" id="MobiDB-lite"/>
    </source>
</evidence>
<feature type="compositionally biased region" description="Basic and acidic residues" evidence="2">
    <location>
        <begin position="380"/>
        <end position="389"/>
    </location>
</feature>
<dbReference type="InterPro" id="IPR005061">
    <property type="entry name" value="Ist1"/>
</dbReference>
<evidence type="ECO:0000313" key="4">
    <source>
        <dbReference type="Proteomes" id="UP000030645"/>
    </source>
</evidence>
<dbReference type="FunFam" id="1.20.1260.60:FF:000002">
    <property type="entry name" value="Vacuolar protein sorting-associated protein IST1"/>
    <property type="match status" value="1"/>
</dbReference>
<dbReference type="Pfam" id="PF03398">
    <property type="entry name" value="Ist1"/>
    <property type="match status" value="1"/>
</dbReference>
<feature type="region of interest" description="Disordered" evidence="2">
    <location>
        <begin position="181"/>
        <end position="450"/>
    </location>
</feature>
<comment type="similarity">
    <text evidence="1">Belongs to the IST1 family.</text>
</comment>
<dbReference type="Proteomes" id="UP000030645">
    <property type="component" value="Unassembled WGS sequence"/>
</dbReference>
<dbReference type="PANTHER" id="PTHR12161">
    <property type="entry name" value="IST1 FAMILY MEMBER"/>
    <property type="match status" value="1"/>
</dbReference>
<gene>
    <name evidence="3" type="ORF">L484_026185</name>
</gene>
<dbReference type="Gene3D" id="1.20.1260.60">
    <property type="entry name" value="Vacuolar protein sorting-associated protein Ist1"/>
    <property type="match status" value="1"/>
</dbReference>
<feature type="compositionally biased region" description="Basic and acidic residues" evidence="2">
    <location>
        <begin position="241"/>
        <end position="257"/>
    </location>
</feature>
<feature type="compositionally biased region" description="Basic and acidic residues" evidence="2">
    <location>
        <begin position="201"/>
        <end position="227"/>
    </location>
</feature>
<reference evidence="4" key="1">
    <citation type="submission" date="2013-01" db="EMBL/GenBank/DDBJ databases">
        <title>Draft Genome Sequence of a Mulberry Tree, Morus notabilis C.K. Schneid.</title>
        <authorList>
            <person name="He N."/>
            <person name="Zhao S."/>
        </authorList>
    </citation>
    <scope>NUCLEOTIDE SEQUENCE</scope>
</reference>
<evidence type="ECO:0008006" key="5">
    <source>
        <dbReference type="Google" id="ProtNLM"/>
    </source>
</evidence>
<dbReference type="OrthoDB" id="29853at2759"/>
<dbReference type="EMBL" id="KE344648">
    <property type="protein sequence ID" value="EXB74491.1"/>
    <property type="molecule type" value="Genomic_DNA"/>
</dbReference>
<dbReference type="InterPro" id="IPR042277">
    <property type="entry name" value="IST1-like"/>
</dbReference>
<name>W9R642_9ROSA</name>
<keyword evidence="4" id="KW-1185">Reference proteome</keyword>
<sequence>MLDGFLKSKFYTKCKTNLKLIKTRVETTKKKKNAVQKFLKNDIADLLRNGLDVNAYNRAEGFLIEQNMTACYELIENFCGCISSNLSLMQKQRECPEECREAVSSLNYAAARFADLPELRDLRSIFTERYGNSLDSYTSKEFVERLRQKDFTKEMKLQLLQDFAEELSIEWDSKALEQKLFTPPPVQNQSKYGSLSNNNDENFRSHKSNEAAFARRDTQTRDPENKLSNKKNYTASEECETDHTSRHIKNVSRDRYKLQSSSEDETITDFSQDERKTSSSSTGSVSEGDADSKRPFYHKLIRPPYLKPKAERSVEEPPKPNAHFDQVEANDLQDDPVEEDKPKPRSVRQRNLKPPPGYNENSGGTKQEGRRALRVMNYGDSRDEEEKMIDGLLMHYSNKRSPHEYGESNTSKSNRSRKPGLATPPGRVSSLPPEPTSAQVPQRGHARAVSLQPEMLSTARHVHPKLPADYDELAARIAVLRGK</sequence>
<organism evidence="3 4">
    <name type="scientific">Morus notabilis</name>
    <dbReference type="NCBI Taxonomy" id="981085"/>
    <lineage>
        <taxon>Eukaryota</taxon>
        <taxon>Viridiplantae</taxon>
        <taxon>Streptophyta</taxon>
        <taxon>Embryophyta</taxon>
        <taxon>Tracheophyta</taxon>
        <taxon>Spermatophyta</taxon>
        <taxon>Magnoliopsida</taxon>
        <taxon>eudicotyledons</taxon>
        <taxon>Gunneridae</taxon>
        <taxon>Pentapetalae</taxon>
        <taxon>rosids</taxon>
        <taxon>fabids</taxon>
        <taxon>Rosales</taxon>
        <taxon>Moraceae</taxon>
        <taxon>Moreae</taxon>
        <taxon>Morus</taxon>
    </lineage>
</organism>
<accession>W9R642</accession>
<proteinExistence type="inferred from homology"/>
<dbReference type="PANTHER" id="PTHR12161:SF60">
    <property type="entry name" value="REGULATOR OF VPS4 ACTIVITY IN THE MVB PATHWAY PROTEIN"/>
    <property type="match status" value="1"/>
</dbReference>
<dbReference type="KEGG" id="mnt:21408851"/>
<evidence type="ECO:0000256" key="1">
    <source>
        <dbReference type="ARBA" id="ARBA00005536"/>
    </source>
</evidence>
<protein>
    <recommendedName>
        <fullName evidence="5">IST1-like protein</fullName>
    </recommendedName>
</protein>
<feature type="compositionally biased region" description="Basic and acidic residues" evidence="2">
    <location>
        <begin position="308"/>
        <end position="318"/>
    </location>
</feature>
<dbReference type="GO" id="GO:0015031">
    <property type="term" value="P:protein transport"/>
    <property type="evidence" value="ECO:0007669"/>
    <property type="project" value="InterPro"/>
</dbReference>